<accession>A0A1M5CZ06</accession>
<keyword evidence="3 5" id="KW-0663">Pyridoxal phosphate</keyword>
<dbReference type="GO" id="GO:0019148">
    <property type="term" value="F:D-cysteine desulfhydrase activity"/>
    <property type="evidence" value="ECO:0007669"/>
    <property type="project" value="TreeGrafter"/>
</dbReference>
<dbReference type="InterPro" id="IPR036052">
    <property type="entry name" value="TrpB-like_PALP_sf"/>
</dbReference>
<dbReference type="Gene3D" id="3.40.50.1100">
    <property type="match status" value="2"/>
</dbReference>
<protein>
    <submittedName>
        <fullName evidence="7">1-aminocyclopropane-1-carboxylate deaminase/D-cysteine desulfhydrase, PLP-dependent ACC family</fullName>
    </submittedName>
</protein>
<dbReference type="STRING" id="1124188.SAMN05444377_11358"/>
<evidence type="ECO:0000256" key="3">
    <source>
        <dbReference type="ARBA" id="ARBA00022898"/>
    </source>
</evidence>
<dbReference type="InterPro" id="IPR027278">
    <property type="entry name" value="ACCD_DCysDesulf"/>
</dbReference>
<dbReference type="PANTHER" id="PTHR43780">
    <property type="entry name" value="1-AMINOCYCLOPROPANE-1-CARBOXYLATE DEAMINASE-RELATED"/>
    <property type="match status" value="1"/>
</dbReference>
<reference evidence="7 8" key="1">
    <citation type="submission" date="2016-11" db="EMBL/GenBank/DDBJ databases">
        <authorList>
            <person name="Jaros S."/>
            <person name="Januszkiewicz K."/>
            <person name="Wedrychowicz H."/>
        </authorList>
    </citation>
    <scope>NUCLEOTIDE SEQUENCE [LARGE SCALE GENOMIC DNA]</scope>
    <source>
        <strain evidence="7 8">DSM 25660</strain>
    </source>
</reference>
<evidence type="ECO:0000256" key="1">
    <source>
        <dbReference type="ARBA" id="ARBA00001933"/>
    </source>
</evidence>
<dbReference type="Proteomes" id="UP000184147">
    <property type="component" value="Unassembled WGS sequence"/>
</dbReference>
<dbReference type="SUPFAM" id="SSF53686">
    <property type="entry name" value="Tryptophan synthase beta subunit-like PLP-dependent enzymes"/>
    <property type="match status" value="1"/>
</dbReference>
<comment type="cofactor">
    <cofactor evidence="1">
        <name>pyridoxal 5'-phosphate</name>
        <dbReference type="ChEBI" id="CHEBI:597326"/>
    </cofactor>
</comment>
<dbReference type="InterPro" id="IPR001926">
    <property type="entry name" value="TrpB-like_PALP"/>
</dbReference>
<dbReference type="EMBL" id="FQVQ01000013">
    <property type="protein sequence ID" value="SHF59930.1"/>
    <property type="molecule type" value="Genomic_DNA"/>
</dbReference>
<dbReference type="Pfam" id="PF00291">
    <property type="entry name" value="PALP"/>
    <property type="match status" value="1"/>
</dbReference>
<dbReference type="PANTHER" id="PTHR43780:SF2">
    <property type="entry name" value="1-AMINOCYCLOPROPANE-1-CARBOXYLATE DEAMINASE-RELATED"/>
    <property type="match status" value="1"/>
</dbReference>
<sequence>MYFCPMQAISQKLELHDTIAVTLRREDLLFPEISGNKWRKLKYNIQHILQEGYEGVLTFGGAHSNHIAATAYAAKASGFKAIGVIRGDELQQTTSWSPTLQSAQQWGMTFKFLSRTSFRDLKSDERYWRDRYPNYFILPEGGTSALAVKGCAEMLMPEDQIFTHVVCAVGTGGTLAGLSEGAFSHQKILGFPALIGDFLREDIRNFAKKGNWELIQGYTFGGYAKTSPELIRFINQFYQNHQVPLDPIYTGKMMYGLVDLLANDFFPKSANILAIHTGGLQGIPAMNERLKKKNQVTLQIHV</sequence>
<evidence type="ECO:0000259" key="6">
    <source>
        <dbReference type="Pfam" id="PF00291"/>
    </source>
</evidence>
<dbReference type="AlphaFoldDB" id="A0A1M5CZ06"/>
<feature type="active site" description="Nucleophile" evidence="4">
    <location>
        <position position="64"/>
    </location>
</feature>
<evidence type="ECO:0000313" key="7">
    <source>
        <dbReference type="EMBL" id="SHF59930.1"/>
    </source>
</evidence>
<evidence type="ECO:0000256" key="2">
    <source>
        <dbReference type="ARBA" id="ARBA00008639"/>
    </source>
</evidence>
<feature type="modified residue" description="N6-(pyridoxal phosphate)lysine" evidence="5">
    <location>
        <position position="37"/>
    </location>
</feature>
<proteinExistence type="inferred from homology"/>
<gene>
    <name evidence="7" type="ORF">SAMN05444377_11358</name>
</gene>
<comment type="similarity">
    <text evidence="2">Belongs to the ACC deaminase/D-cysteine desulfhydrase family.</text>
</comment>
<evidence type="ECO:0000256" key="4">
    <source>
        <dbReference type="PIRSR" id="PIRSR006278-1"/>
    </source>
</evidence>
<evidence type="ECO:0000313" key="8">
    <source>
        <dbReference type="Proteomes" id="UP000184147"/>
    </source>
</evidence>
<organism evidence="7 8">
    <name type="scientific">Flavobacterium fontis</name>
    <dbReference type="NCBI Taxonomy" id="1124188"/>
    <lineage>
        <taxon>Bacteria</taxon>
        <taxon>Pseudomonadati</taxon>
        <taxon>Bacteroidota</taxon>
        <taxon>Flavobacteriia</taxon>
        <taxon>Flavobacteriales</taxon>
        <taxon>Flavobacteriaceae</taxon>
        <taxon>Flavobacterium</taxon>
    </lineage>
</organism>
<feature type="domain" description="Tryptophan synthase beta chain-like PALP" evidence="6">
    <location>
        <begin position="16"/>
        <end position="278"/>
    </location>
</feature>
<name>A0A1M5CZ06_9FLAO</name>
<keyword evidence="8" id="KW-1185">Reference proteome</keyword>
<dbReference type="PIRSF" id="PIRSF006278">
    <property type="entry name" value="ACCD_DCysDesulf"/>
    <property type="match status" value="1"/>
</dbReference>
<evidence type="ECO:0000256" key="5">
    <source>
        <dbReference type="PIRSR" id="PIRSR006278-2"/>
    </source>
</evidence>